<reference evidence="2 3" key="2">
    <citation type="submission" date="2020-02" db="EMBL/GenBank/DDBJ databases">
        <title>The new genus of Enterobacteriales.</title>
        <authorList>
            <person name="Kim I.S."/>
        </authorList>
    </citation>
    <scope>NUCLEOTIDE SEQUENCE [LARGE SCALE GENOMIC DNA]</scope>
    <source>
        <strain evidence="2 3">SAP-6</strain>
    </source>
</reference>
<dbReference type="AlphaFoldDB" id="A0A845SZ94"/>
<keyword evidence="1" id="KW-1133">Transmembrane helix</keyword>
<comment type="caution">
    <text evidence="2">The sequence shown here is derived from an EMBL/GenBank/DDBJ whole genome shotgun (WGS) entry which is preliminary data.</text>
</comment>
<evidence type="ECO:0000313" key="2">
    <source>
        <dbReference type="EMBL" id="NDL66105.1"/>
    </source>
</evidence>
<accession>A0A845SZ94</accession>
<dbReference type="Proteomes" id="UP000461443">
    <property type="component" value="Unassembled WGS sequence"/>
</dbReference>
<evidence type="ECO:0000256" key="1">
    <source>
        <dbReference type="SAM" id="Phobius"/>
    </source>
</evidence>
<dbReference type="RefSeq" id="WP_162368799.1">
    <property type="nucleotide sequence ID" value="NZ_WUBS01000041.1"/>
</dbReference>
<proteinExistence type="predicted"/>
<reference evidence="2 3" key="1">
    <citation type="submission" date="2019-12" db="EMBL/GenBank/DDBJ databases">
        <authorList>
            <person name="Lee S.D."/>
        </authorList>
    </citation>
    <scope>NUCLEOTIDE SEQUENCE [LARGE SCALE GENOMIC DNA]</scope>
    <source>
        <strain evidence="2 3">SAP-6</strain>
    </source>
</reference>
<organism evidence="2 3">
    <name type="scientific">Acerihabitans arboris</name>
    <dbReference type="NCBI Taxonomy" id="2691583"/>
    <lineage>
        <taxon>Bacteria</taxon>
        <taxon>Pseudomonadati</taxon>
        <taxon>Pseudomonadota</taxon>
        <taxon>Gammaproteobacteria</taxon>
        <taxon>Enterobacterales</taxon>
        <taxon>Pectobacteriaceae</taxon>
        <taxon>Acerihabitans</taxon>
    </lineage>
</organism>
<feature type="transmembrane region" description="Helical" evidence="1">
    <location>
        <begin position="58"/>
        <end position="75"/>
    </location>
</feature>
<keyword evidence="1" id="KW-0812">Transmembrane</keyword>
<name>A0A845SZ94_9GAMM</name>
<sequence length="113" mass="12806">MPSLSPETRAQRWPLLLIVGSLVLLFVAALAANLLGIYLCGGIAGWQQWFDAHAPHFFVWRLCLYAALLAAWPWARRRRRRRDPDSARALRTLEVLSVGAIVFSEASQWLHVV</sequence>
<keyword evidence="1" id="KW-0472">Membrane</keyword>
<dbReference type="EMBL" id="WUBS01000041">
    <property type="protein sequence ID" value="NDL66105.1"/>
    <property type="molecule type" value="Genomic_DNA"/>
</dbReference>
<gene>
    <name evidence="2" type="ORF">GRH90_25710</name>
</gene>
<feature type="transmembrane region" description="Helical" evidence="1">
    <location>
        <begin position="12"/>
        <end position="38"/>
    </location>
</feature>
<evidence type="ECO:0000313" key="3">
    <source>
        <dbReference type="Proteomes" id="UP000461443"/>
    </source>
</evidence>
<protein>
    <submittedName>
        <fullName evidence="2">Uncharacterized protein</fullName>
    </submittedName>
</protein>
<keyword evidence="3" id="KW-1185">Reference proteome</keyword>